<reference evidence="2" key="1">
    <citation type="submission" date="2013-11" db="EMBL/GenBank/DDBJ databases">
        <authorList>
            <person name="Hoang H.T."/>
            <person name="Killian M.L."/>
            <person name="Madson D.M."/>
            <person name="Arruda P.H.E."/>
            <person name="Sun D."/>
            <person name="Schwartz K.J."/>
            <person name="Yoon K."/>
        </authorList>
    </citation>
    <scope>NUCLEOTIDE SEQUENCE [LARGE SCALE GENOMIC DNA]</scope>
    <source>
        <strain evidence="2">CDK2</strain>
    </source>
</reference>
<dbReference type="PANTHER" id="PTHR39328:SF1">
    <property type="entry name" value="BLL2871 PROTEIN"/>
    <property type="match status" value="1"/>
</dbReference>
<dbReference type="STRING" id="699431.SY89_02311"/>
<protein>
    <recommendedName>
        <fullName evidence="3">DUF1028 domain-containing protein</fullName>
    </recommendedName>
</protein>
<dbReference type="RefSeq" id="WP_054584122.1">
    <property type="nucleotide sequence ID" value="NZ_LGUC01000001.1"/>
</dbReference>
<dbReference type="OrthoDB" id="311454at2157"/>
<dbReference type="Proteomes" id="UP000050535">
    <property type="component" value="Unassembled WGS sequence"/>
</dbReference>
<keyword evidence="2" id="KW-1185">Reference proteome</keyword>
<dbReference type="Gene3D" id="3.60.20.10">
    <property type="entry name" value="Glutamine Phosphoribosylpyrophosphate, subunit 1, domain 1"/>
    <property type="match status" value="1"/>
</dbReference>
<name>A0A0N8I080_9EURY</name>
<gene>
    <name evidence="1" type="ORF">SY89_02311</name>
</gene>
<dbReference type="AlphaFoldDB" id="A0A0N8I080"/>
<dbReference type="Pfam" id="PF06267">
    <property type="entry name" value="DUF1028"/>
    <property type="match status" value="1"/>
</dbReference>
<sequence length="230" mass="23914">MTFSITAADPSTGATGVAIASVFPSVGAVCPWASEHVALSTQAWDSGADYGEPLLEMTARDISLESAAAAVLDNRPGSAGTQLHGTAADGETYAYTGEKATDWAGHVVGDDHTAAGNTLAGEAVVTGMHEAFVDADGPLAERLLTALTAGENAGGDKRGDNLSAAVLVHAPEPNLTHNMRVDQPGDPIDGLWDAYEVAREHTEAVDDPEEMAAEWGEGFEESIVDFQMKY</sequence>
<evidence type="ECO:0000313" key="1">
    <source>
        <dbReference type="EMBL" id="KPN31563.1"/>
    </source>
</evidence>
<dbReference type="SUPFAM" id="SSF56235">
    <property type="entry name" value="N-terminal nucleophile aminohydrolases (Ntn hydrolases)"/>
    <property type="match status" value="1"/>
</dbReference>
<evidence type="ECO:0000313" key="2">
    <source>
        <dbReference type="Proteomes" id="UP000050535"/>
    </source>
</evidence>
<dbReference type="InterPro" id="IPR010430">
    <property type="entry name" value="DUF1028"/>
</dbReference>
<dbReference type="EMBL" id="LGUC01000001">
    <property type="protein sequence ID" value="KPN31563.1"/>
    <property type="molecule type" value="Genomic_DNA"/>
</dbReference>
<proteinExistence type="predicted"/>
<accession>A0A0N8I080</accession>
<evidence type="ECO:0008006" key="3">
    <source>
        <dbReference type="Google" id="ProtNLM"/>
    </source>
</evidence>
<dbReference type="PANTHER" id="PTHR39328">
    <property type="entry name" value="BLL2871 PROTEIN"/>
    <property type="match status" value="1"/>
</dbReference>
<dbReference type="InterPro" id="IPR029055">
    <property type="entry name" value="Ntn_hydrolases_N"/>
</dbReference>
<organism evidence="1 2">
    <name type="scientific">Halolamina pelagica</name>
    <dbReference type="NCBI Taxonomy" id="699431"/>
    <lineage>
        <taxon>Archaea</taxon>
        <taxon>Methanobacteriati</taxon>
        <taxon>Methanobacteriota</taxon>
        <taxon>Stenosarchaea group</taxon>
        <taxon>Halobacteria</taxon>
        <taxon>Halobacteriales</taxon>
        <taxon>Haloferacaceae</taxon>
    </lineage>
</organism>
<comment type="caution">
    <text evidence="1">The sequence shown here is derived from an EMBL/GenBank/DDBJ whole genome shotgun (WGS) entry which is preliminary data.</text>
</comment>